<reference evidence="3 4" key="1">
    <citation type="journal article" date="2023" name="Int. J. Syst. Evol. Microbiol.">
        <title>Arthrobacter mangrovi sp. nov., an actinobacterium isolated from the rhizosphere of a mangrove.</title>
        <authorList>
            <person name="Hamada M."/>
            <person name="Saitou S."/>
            <person name="Enomoto N."/>
            <person name="Nanri K."/>
            <person name="Hidaka K."/>
            <person name="Miura T."/>
            <person name="Tamura T."/>
        </authorList>
    </citation>
    <scope>NUCLEOTIDE SEQUENCE [LARGE SCALE GENOMIC DNA]</scope>
    <source>
        <strain evidence="3 4">NBRC 112813</strain>
    </source>
</reference>
<organism evidence="3 4">
    <name type="scientific">Arthrobacter mangrovi</name>
    <dbReference type="NCBI Taxonomy" id="2966350"/>
    <lineage>
        <taxon>Bacteria</taxon>
        <taxon>Bacillati</taxon>
        <taxon>Actinomycetota</taxon>
        <taxon>Actinomycetes</taxon>
        <taxon>Micrococcales</taxon>
        <taxon>Micrococcaceae</taxon>
        <taxon>Arthrobacter</taxon>
    </lineage>
</organism>
<dbReference type="Proteomes" id="UP001209654">
    <property type="component" value="Unassembled WGS sequence"/>
</dbReference>
<feature type="compositionally biased region" description="Polar residues" evidence="1">
    <location>
        <begin position="42"/>
        <end position="56"/>
    </location>
</feature>
<evidence type="ECO:0008006" key="5">
    <source>
        <dbReference type="Google" id="ProtNLM"/>
    </source>
</evidence>
<sequence length="188" mass="19538">MVEREHSGKSRLNRPLSIAAVALAAAGTLALSACTGAENTSAGEVASQAPQSTGTPDPNLESVLPEGQGLQPGGGTANAATGVPAKNDGKQWGAYKSATEACAALAGGVAVITLAPLNLFSGVDEKQLQDLEAEVRDLAKDAPAELREPLGEVRAEIGKHDKLEEFDYEAFQDALEPLDDWLDTHCDF</sequence>
<feature type="signal peptide" evidence="2">
    <location>
        <begin position="1"/>
        <end position="33"/>
    </location>
</feature>
<comment type="caution">
    <text evidence="3">The sequence shown here is derived from an EMBL/GenBank/DDBJ whole genome shotgun (WGS) entry which is preliminary data.</text>
</comment>
<keyword evidence="4" id="KW-1185">Reference proteome</keyword>
<evidence type="ECO:0000256" key="2">
    <source>
        <dbReference type="SAM" id="SignalP"/>
    </source>
</evidence>
<name>A0ABQ5MVT0_9MICC</name>
<proteinExistence type="predicted"/>
<dbReference type="RefSeq" id="WP_264796181.1">
    <property type="nucleotide sequence ID" value="NZ_BRVS01000012.1"/>
</dbReference>
<gene>
    <name evidence="3" type="ORF">AHIS1636_25210</name>
</gene>
<dbReference type="PROSITE" id="PS51257">
    <property type="entry name" value="PROKAR_LIPOPROTEIN"/>
    <property type="match status" value="1"/>
</dbReference>
<keyword evidence="2" id="KW-0732">Signal</keyword>
<feature type="region of interest" description="Disordered" evidence="1">
    <location>
        <begin position="42"/>
        <end position="85"/>
    </location>
</feature>
<evidence type="ECO:0000313" key="4">
    <source>
        <dbReference type="Proteomes" id="UP001209654"/>
    </source>
</evidence>
<accession>A0ABQ5MVT0</accession>
<feature type="chain" id="PRO_5045709811" description="Lipoprotein" evidence="2">
    <location>
        <begin position="34"/>
        <end position="188"/>
    </location>
</feature>
<evidence type="ECO:0000256" key="1">
    <source>
        <dbReference type="SAM" id="MobiDB-lite"/>
    </source>
</evidence>
<protein>
    <recommendedName>
        <fullName evidence="5">Lipoprotein</fullName>
    </recommendedName>
</protein>
<dbReference type="EMBL" id="BRVS01000012">
    <property type="protein sequence ID" value="GLB68079.1"/>
    <property type="molecule type" value="Genomic_DNA"/>
</dbReference>
<evidence type="ECO:0000313" key="3">
    <source>
        <dbReference type="EMBL" id="GLB68079.1"/>
    </source>
</evidence>